<feature type="transmembrane region" description="Helical" evidence="1">
    <location>
        <begin position="332"/>
        <end position="352"/>
    </location>
</feature>
<proteinExistence type="predicted"/>
<dbReference type="PANTHER" id="PTHR23028">
    <property type="entry name" value="ACETYLTRANSFERASE"/>
    <property type="match status" value="1"/>
</dbReference>
<evidence type="ECO:0000256" key="1">
    <source>
        <dbReference type="SAM" id="Phobius"/>
    </source>
</evidence>
<feature type="transmembrane region" description="Helical" evidence="1">
    <location>
        <begin position="9"/>
        <end position="31"/>
    </location>
</feature>
<evidence type="ECO:0000259" key="2">
    <source>
        <dbReference type="Pfam" id="PF01757"/>
    </source>
</evidence>
<dbReference type="GO" id="GO:0000271">
    <property type="term" value="P:polysaccharide biosynthetic process"/>
    <property type="evidence" value="ECO:0007669"/>
    <property type="project" value="TreeGrafter"/>
</dbReference>
<evidence type="ECO:0000313" key="3">
    <source>
        <dbReference type="EMBL" id="QLI81409.1"/>
    </source>
</evidence>
<dbReference type="InterPro" id="IPR050879">
    <property type="entry name" value="Acyltransferase_3"/>
</dbReference>
<feature type="transmembrane region" description="Helical" evidence="1">
    <location>
        <begin position="43"/>
        <end position="63"/>
    </location>
</feature>
<feature type="transmembrane region" description="Helical" evidence="1">
    <location>
        <begin position="229"/>
        <end position="247"/>
    </location>
</feature>
<dbReference type="PANTHER" id="PTHR23028:SF53">
    <property type="entry name" value="ACYL_TRANSF_3 DOMAIN-CONTAINING PROTEIN"/>
    <property type="match status" value="1"/>
</dbReference>
<reference evidence="3 4" key="1">
    <citation type="journal article" date="2016" name="Int. J. Syst. Evol. Microbiol.">
        <title>Chitinibacter fontanus sp. nov., isolated from a spring.</title>
        <authorList>
            <person name="Sheu S.Y."/>
            <person name="Li Y.S."/>
            <person name="Young C.C."/>
            <person name="Chen W.M."/>
        </authorList>
    </citation>
    <scope>NUCLEOTIDE SEQUENCE [LARGE SCALE GENOMIC DNA]</scope>
    <source>
        <strain evidence="3 4">STM-7</strain>
    </source>
</reference>
<dbReference type="Pfam" id="PF01757">
    <property type="entry name" value="Acyl_transf_3"/>
    <property type="match status" value="1"/>
</dbReference>
<name>A0A7D5ZGC6_9NEIS</name>
<organism evidence="3 4">
    <name type="scientific">Chitinibacter fontanus</name>
    <dbReference type="NCBI Taxonomy" id="1737446"/>
    <lineage>
        <taxon>Bacteria</taxon>
        <taxon>Pseudomonadati</taxon>
        <taxon>Pseudomonadota</taxon>
        <taxon>Betaproteobacteria</taxon>
        <taxon>Neisseriales</taxon>
        <taxon>Chitinibacteraceae</taxon>
        <taxon>Chitinibacter</taxon>
    </lineage>
</organism>
<keyword evidence="1" id="KW-0472">Membrane</keyword>
<dbReference type="Proteomes" id="UP000510822">
    <property type="component" value="Chromosome"/>
</dbReference>
<keyword evidence="4" id="KW-1185">Reference proteome</keyword>
<keyword evidence="3" id="KW-0012">Acyltransferase</keyword>
<feature type="transmembrane region" description="Helical" evidence="1">
    <location>
        <begin position="84"/>
        <end position="104"/>
    </location>
</feature>
<feature type="transmembrane region" description="Helical" evidence="1">
    <location>
        <begin position="150"/>
        <end position="169"/>
    </location>
</feature>
<dbReference type="GO" id="GO:0016020">
    <property type="term" value="C:membrane"/>
    <property type="evidence" value="ECO:0007669"/>
    <property type="project" value="TreeGrafter"/>
</dbReference>
<protein>
    <submittedName>
        <fullName evidence="3">Acyltransferase</fullName>
    </submittedName>
</protein>
<dbReference type="RefSeq" id="WP_180308535.1">
    <property type="nucleotide sequence ID" value="NZ_CP058952.1"/>
</dbReference>
<dbReference type="KEGG" id="cfon:HZU75_07625"/>
<sequence>MTPAAAQRFVVLDSFRGLCALSVVLFHLHIWQSVGEWRFFRSAGLLVEFFFVLSGFVMAHRYYQRSMNGAGFGDFMISRSCRILPLHFATLLLMTALVFLRPVLFAEFTVEDLPDLFWSEGVRTQWVYNALLLQGWLPDANLFSFNGPSWSISVEYYIYIAFGLIVLWANRHSTAVFAGLVALCSLTTLLANTQIANSPGLRGLTCFFLGATIYALHLRIRQLHLARHWATLLEAATLLALYFMVAMKYPHKSYWATWGFAAAILIFAGERGQISAWLKHKPFLKLGQWSFSIYLVHFILLYIVNVLFAHYYPAWLKQVGQVRYIDSGSIALNNALLLLIVAGVLLCARWSFRWIEQPGMRLGKYWQSRRTRPALILAGAKI</sequence>
<feature type="transmembrane region" description="Helical" evidence="1">
    <location>
        <begin position="201"/>
        <end position="217"/>
    </location>
</feature>
<dbReference type="GO" id="GO:0016747">
    <property type="term" value="F:acyltransferase activity, transferring groups other than amino-acyl groups"/>
    <property type="evidence" value="ECO:0007669"/>
    <property type="project" value="InterPro"/>
</dbReference>
<evidence type="ECO:0000313" key="4">
    <source>
        <dbReference type="Proteomes" id="UP000510822"/>
    </source>
</evidence>
<feature type="transmembrane region" description="Helical" evidence="1">
    <location>
        <begin position="176"/>
        <end position="195"/>
    </location>
</feature>
<keyword evidence="1" id="KW-0812">Transmembrane</keyword>
<feature type="transmembrane region" description="Helical" evidence="1">
    <location>
        <begin position="291"/>
        <end position="312"/>
    </location>
</feature>
<dbReference type="InterPro" id="IPR002656">
    <property type="entry name" value="Acyl_transf_3_dom"/>
</dbReference>
<dbReference type="EMBL" id="CP058952">
    <property type="protein sequence ID" value="QLI81409.1"/>
    <property type="molecule type" value="Genomic_DNA"/>
</dbReference>
<dbReference type="AlphaFoldDB" id="A0A7D5ZGC6"/>
<feature type="domain" description="Acyltransferase 3" evidence="2">
    <location>
        <begin position="12"/>
        <end position="344"/>
    </location>
</feature>
<feature type="transmembrane region" description="Helical" evidence="1">
    <location>
        <begin position="253"/>
        <end position="270"/>
    </location>
</feature>
<accession>A0A7D5ZGC6</accession>
<keyword evidence="3" id="KW-0808">Transferase</keyword>
<gene>
    <name evidence="3" type="ORF">HZU75_07625</name>
</gene>
<keyword evidence="1" id="KW-1133">Transmembrane helix</keyword>